<dbReference type="SUPFAM" id="SSF54637">
    <property type="entry name" value="Thioesterase/thiol ester dehydrase-isomerase"/>
    <property type="match status" value="1"/>
</dbReference>
<dbReference type="GO" id="GO:0019171">
    <property type="term" value="F:(3R)-hydroxyacyl-[acyl-carrier-protein] dehydratase activity"/>
    <property type="evidence" value="ECO:0007669"/>
    <property type="project" value="TreeGrafter"/>
</dbReference>
<dbReference type="PANTHER" id="PTHR28152">
    <property type="entry name" value="HYDROXYACYL-THIOESTER DEHYDRATASE TYPE 2, MITOCHONDRIAL"/>
    <property type="match status" value="1"/>
</dbReference>
<dbReference type="RefSeq" id="WP_258332106.1">
    <property type="nucleotide sequence ID" value="NZ_JAPTGG010000009.1"/>
</dbReference>
<dbReference type="AlphaFoldDB" id="A0A9J6RNQ7"/>
<dbReference type="InterPro" id="IPR052741">
    <property type="entry name" value="Mitochondrial_HTD2"/>
</dbReference>
<gene>
    <name evidence="1" type="ORF">O0V09_12135</name>
</gene>
<dbReference type="Gene3D" id="3.10.129.10">
    <property type="entry name" value="Hotdog Thioesterase"/>
    <property type="match status" value="1"/>
</dbReference>
<dbReference type="EMBL" id="JAPTGG010000009">
    <property type="protein sequence ID" value="MCZ0865953.1"/>
    <property type="molecule type" value="Genomic_DNA"/>
</dbReference>
<organism evidence="1 2">
    <name type="scientific">Dasania phycosphaerae</name>
    <dbReference type="NCBI Taxonomy" id="2950436"/>
    <lineage>
        <taxon>Bacteria</taxon>
        <taxon>Pseudomonadati</taxon>
        <taxon>Pseudomonadota</taxon>
        <taxon>Gammaproteobacteria</taxon>
        <taxon>Cellvibrionales</taxon>
        <taxon>Spongiibacteraceae</taxon>
        <taxon>Dasania</taxon>
    </lineage>
</organism>
<protein>
    <submittedName>
        <fullName evidence="1">Acyl-CoA dehydrogenase</fullName>
    </submittedName>
</protein>
<proteinExistence type="predicted"/>
<evidence type="ECO:0000313" key="1">
    <source>
        <dbReference type="EMBL" id="MCZ0865953.1"/>
    </source>
</evidence>
<dbReference type="PANTHER" id="PTHR28152:SF1">
    <property type="entry name" value="HYDROXYACYL-THIOESTER DEHYDRATASE TYPE 2, MITOCHONDRIAL"/>
    <property type="match status" value="1"/>
</dbReference>
<reference evidence="1 2" key="1">
    <citation type="submission" date="2022-12" db="EMBL/GenBank/DDBJ databases">
        <title>Dasania phycosphaerae sp. nov., isolated from particulate material of the south coast of Korea.</title>
        <authorList>
            <person name="Jiang Y."/>
        </authorList>
    </citation>
    <scope>NUCLEOTIDE SEQUENCE [LARGE SCALE GENOMIC DNA]</scope>
    <source>
        <strain evidence="1 2">GY-19</strain>
    </source>
</reference>
<name>A0A9J6RNQ7_9GAMM</name>
<dbReference type="Proteomes" id="UP001069090">
    <property type="component" value="Unassembled WGS sequence"/>
</dbReference>
<sequence>MTAINIEHLNCWVGKTQVKKDNLNPFSAQALAAALDHSYSPSQGAALPAFWDWLYFLDTPKSSLTDLDGHPNKGGFLPPVPLPRRMWAAGEVETIKPLTLGVEAKRKSTIEEINIKEGSTGLLAFVTVGHETFQQQELCIRQTQSIVYRQQPPPGSPLPAAKSPNHNAEFSLDFSANQVLLFRYSALTYNAHRIHYDRNYAMEEEGYPALVVHGPLLVTLLLNAAAQYYPKVKIKRFNFKALRPTFDIHPFKLQGCLQNRVLHLWTIDKDNALCMQITAELDHEC</sequence>
<keyword evidence="2" id="KW-1185">Reference proteome</keyword>
<evidence type="ECO:0000313" key="2">
    <source>
        <dbReference type="Proteomes" id="UP001069090"/>
    </source>
</evidence>
<accession>A0A9J6RNQ7</accession>
<dbReference type="InterPro" id="IPR029069">
    <property type="entry name" value="HotDog_dom_sf"/>
</dbReference>
<comment type="caution">
    <text evidence="1">The sequence shown here is derived from an EMBL/GenBank/DDBJ whole genome shotgun (WGS) entry which is preliminary data.</text>
</comment>